<gene>
    <name evidence="9" type="ORF">CSW29_13090</name>
</gene>
<dbReference type="InterPro" id="IPR050445">
    <property type="entry name" value="Bact_polysacc_biosynth/exp"/>
</dbReference>
<name>A0A430UDN8_THESC</name>
<evidence type="ECO:0000313" key="10">
    <source>
        <dbReference type="Proteomes" id="UP000288347"/>
    </source>
</evidence>
<accession>A0A430UDN8</accession>
<sequence>MVETPRDELTLRDIVEVLQRRRVYLWTIPLAFAVLALIYGFFIAEPTYASTATLSVAPVQVQAQLEQRIQVQQATPITFEGLRALALSEETVGGVWEALRKEGRLPTRWQDRGSLRGIERMMRDLKVKDISPKLQAVNPNQVPPVVASLTVNAPDPQVAAKAANLWVEAVKRRVNAIPLARLEASLKALEEQVTPAEKAYREAQARWEAFNKTTTLPQDKAELDAKTQERVGLDTELAGLERDLAAVQGRIQATLAEMRRQEAIVPIGTPPEQLAIINRRLAEAQASLARELERVRQSYTQAAQVLEKFKGREQIPVWQAELSAYTDAYASAQARLIALQKDLAQKQALLQDAEARLAEYKAQLPNLSIENLVAGLTVKEAEALVADRLKEADSRLKAAEGAWAEFQRKSQLEVWKRQLGGYADRVASIRQRLESLATDRFRVEADLGEARRRFDQYKAQLPNLSIENLVAGLTVREAETLVADRLKEADSRLKAAEGAWAEFQRKSQLEVWKRQLGGYADRVASIRQRLESLATERAIKQTRLEEAEKELAKEPRLITLEREITADPAVAAAIAQGGNLRDLLGLKLKNQELNPTHLKLLSTALDLRADLAALDREEKALKEEEAKLAPLVQDLQRRIADEEALRARLLTDLDTARDIYNAVYRYAESLKKVATRPDVVLREVSPDVLAYRDRVVGLRAEIAGLKAEEGALKRNLTELDGRIRDRKAKIAAQEREKEAVTLEYATKKAAYEAFRSRYDQIASLTAQDLTFDNPNPEFQRLRSVLIDAQAEEARLFARRAALLARIAQVEARLGLLKDRVAKAQVEQDTVNQALDLAKNAYLALTQKRTDLQIQIASNQEAWASVLAPAYPIYEKVAPKRGLLLALALALGLMLGVMAAFVAEALRPPRAEAAG</sequence>
<comment type="caution">
    <text evidence="9">The sequence shown here is derived from an EMBL/GenBank/DDBJ whole genome shotgun (WGS) entry which is preliminary data.</text>
</comment>
<dbReference type="PANTHER" id="PTHR32309">
    <property type="entry name" value="TYROSINE-PROTEIN KINASE"/>
    <property type="match status" value="1"/>
</dbReference>
<dbReference type="AlphaFoldDB" id="A0A430UDN8"/>
<feature type="coiled-coil region" evidence="6">
    <location>
        <begin position="799"/>
        <end position="826"/>
    </location>
</feature>
<evidence type="ECO:0000259" key="8">
    <source>
        <dbReference type="Pfam" id="PF02706"/>
    </source>
</evidence>
<feature type="transmembrane region" description="Helical" evidence="7">
    <location>
        <begin position="881"/>
        <end position="902"/>
    </location>
</feature>
<evidence type="ECO:0000256" key="4">
    <source>
        <dbReference type="ARBA" id="ARBA00022989"/>
    </source>
</evidence>
<evidence type="ECO:0000256" key="6">
    <source>
        <dbReference type="SAM" id="Coils"/>
    </source>
</evidence>
<dbReference type="Pfam" id="PF02706">
    <property type="entry name" value="Wzz"/>
    <property type="match status" value="1"/>
</dbReference>
<evidence type="ECO:0000313" key="9">
    <source>
        <dbReference type="EMBL" id="RTH96485.1"/>
    </source>
</evidence>
<reference evidence="9 10" key="1">
    <citation type="journal article" date="2019" name="Extremophiles">
        <title>Biogeography of thermophiles and predominance of Thermus scotoductus in domestic water heaters.</title>
        <authorList>
            <person name="Wilpiszeski R.L."/>
            <person name="Zhang Z."/>
            <person name="House C.H."/>
        </authorList>
    </citation>
    <scope>NUCLEOTIDE SEQUENCE [LARGE SCALE GENOMIC DNA]</scope>
    <source>
        <strain evidence="9 10">16_S16</strain>
    </source>
</reference>
<dbReference type="Proteomes" id="UP000288347">
    <property type="component" value="Unassembled WGS sequence"/>
</dbReference>
<keyword evidence="5 7" id="KW-0472">Membrane</keyword>
<dbReference type="RefSeq" id="WP_126217425.1">
    <property type="nucleotide sequence ID" value="NZ_PEMH01000400.1"/>
</dbReference>
<keyword evidence="2" id="KW-1003">Cell membrane</keyword>
<feature type="coiled-coil region" evidence="6">
    <location>
        <begin position="604"/>
        <end position="652"/>
    </location>
</feature>
<dbReference type="InterPro" id="IPR003856">
    <property type="entry name" value="LPS_length_determ_N"/>
</dbReference>
<dbReference type="GO" id="GO:0004713">
    <property type="term" value="F:protein tyrosine kinase activity"/>
    <property type="evidence" value="ECO:0007669"/>
    <property type="project" value="TreeGrafter"/>
</dbReference>
<evidence type="ECO:0000256" key="2">
    <source>
        <dbReference type="ARBA" id="ARBA00022475"/>
    </source>
</evidence>
<dbReference type="PANTHER" id="PTHR32309:SF13">
    <property type="entry name" value="FERRIC ENTEROBACTIN TRANSPORT PROTEIN FEPE"/>
    <property type="match status" value="1"/>
</dbReference>
<evidence type="ECO:0000256" key="3">
    <source>
        <dbReference type="ARBA" id="ARBA00022692"/>
    </source>
</evidence>
<keyword evidence="6" id="KW-0175">Coiled coil</keyword>
<proteinExistence type="predicted"/>
<evidence type="ECO:0000256" key="5">
    <source>
        <dbReference type="ARBA" id="ARBA00023136"/>
    </source>
</evidence>
<evidence type="ECO:0000256" key="7">
    <source>
        <dbReference type="SAM" id="Phobius"/>
    </source>
</evidence>
<feature type="coiled-coil region" evidence="6">
    <location>
        <begin position="179"/>
        <end position="294"/>
    </location>
</feature>
<feature type="transmembrane region" description="Helical" evidence="7">
    <location>
        <begin position="23"/>
        <end position="44"/>
    </location>
</feature>
<feature type="domain" description="Polysaccharide chain length determinant N-terminal" evidence="8">
    <location>
        <begin position="7"/>
        <end position="62"/>
    </location>
</feature>
<dbReference type="GO" id="GO:0005886">
    <property type="term" value="C:plasma membrane"/>
    <property type="evidence" value="ECO:0007669"/>
    <property type="project" value="UniProtKB-SubCell"/>
</dbReference>
<feature type="coiled-coil region" evidence="6">
    <location>
        <begin position="329"/>
        <end position="370"/>
    </location>
</feature>
<keyword evidence="3 7" id="KW-0812">Transmembrane</keyword>
<evidence type="ECO:0000256" key="1">
    <source>
        <dbReference type="ARBA" id="ARBA00004651"/>
    </source>
</evidence>
<comment type="subcellular location">
    <subcellularLocation>
        <location evidence="1">Cell membrane</location>
        <topology evidence="1">Multi-pass membrane protein</topology>
    </subcellularLocation>
</comment>
<protein>
    <submittedName>
        <fullName evidence="9">Lipopolysaccharide biosynthesis protein</fullName>
    </submittedName>
</protein>
<dbReference type="EMBL" id="PEMH01000400">
    <property type="protein sequence ID" value="RTH96485.1"/>
    <property type="molecule type" value="Genomic_DNA"/>
</dbReference>
<organism evidence="9 10">
    <name type="scientific">Thermus scotoductus</name>
    <dbReference type="NCBI Taxonomy" id="37636"/>
    <lineage>
        <taxon>Bacteria</taxon>
        <taxon>Thermotogati</taxon>
        <taxon>Deinococcota</taxon>
        <taxon>Deinococci</taxon>
        <taxon>Thermales</taxon>
        <taxon>Thermaceae</taxon>
        <taxon>Thermus</taxon>
    </lineage>
</organism>
<keyword evidence="4 7" id="KW-1133">Transmembrane helix</keyword>